<organism evidence="6 7">
    <name type="scientific">Ferrimonas marina</name>
    <dbReference type="NCBI Taxonomy" id="299255"/>
    <lineage>
        <taxon>Bacteria</taxon>
        <taxon>Pseudomonadati</taxon>
        <taxon>Pseudomonadota</taxon>
        <taxon>Gammaproteobacteria</taxon>
        <taxon>Alteromonadales</taxon>
        <taxon>Ferrimonadaceae</taxon>
        <taxon>Ferrimonas</taxon>
    </lineage>
</organism>
<evidence type="ECO:0000313" key="7">
    <source>
        <dbReference type="Proteomes" id="UP000184268"/>
    </source>
</evidence>
<dbReference type="RefSeq" id="WP_067654085.1">
    <property type="nucleotide sequence ID" value="NZ_FQXG01000001.1"/>
</dbReference>
<reference evidence="6 7" key="1">
    <citation type="submission" date="2016-11" db="EMBL/GenBank/DDBJ databases">
        <authorList>
            <person name="Jaros S."/>
            <person name="Januszkiewicz K."/>
            <person name="Wedrychowicz H."/>
        </authorList>
    </citation>
    <scope>NUCLEOTIDE SEQUENCE [LARGE SCALE GENOMIC DNA]</scope>
    <source>
        <strain evidence="6 7">DSM 16917</strain>
    </source>
</reference>
<dbReference type="SUPFAM" id="SSF161084">
    <property type="entry name" value="MAPEG domain-like"/>
    <property type="match status" value="1"/>
</dbReference>
<evidence type="ECO:0000256" key="5">
    <source>
        <dbReference type="SAM" id="Phobius"/>
    </source>
</evidence>
<comment type="subcellular location">
    <subcellularLocation>
        <location evidence="1">Membrane</location>
    </subcellularLocation>
</comment>
<feature type="transmembrane region" description="Helical" evidence="5">
    <location>
        <begin position="117"/>
        <end position="137"/>
    </location>
</feature>
<keyword evidence="4 5" id="KW-0472">Membrane</keyword>
<accession>A0A1M5MPC2</accession>
<name>A0A1M5MPC2_9GAMM</name>
<evidence type="ECO:0000256" key="1">
    <source>
        <dbReference type="ARBA" id="ARBA00004370"/>
    </source>
</evidence>
<feature type="transmembrane region" description="Helical" evidence="5">
    <location>
        <begin position="6"/>
        <end position="26"/>
    </location>
</feature>
<dbReference type="InterPro" id="IPR001129">
    <property type="entry name" value="Membr-assoc_MAPEG"/>
</dbReference>
<dbReference type="Gene3D" id="1.20.120.550">
    <property type="entry name" value="Membrane associated eicosanoid/glutathione metabolism-like domain"/>
    <property type="match status" value="1"/>
</dbReference>
<feature type="transmembrane region" description="Helical" evidence="5">
    <location>
        <begin position="61"/>
        <end position="78"/>
    </location>
</feature>
<keyword evidence="7" id="KW-1185">Reference proteome</keyword>
<evidence type="ECO:0000256" key="2">
    <source>
        <dbReference type="ARBA" id="ARBA00022692"/>
    </source>
</evidence>
<feature type="transmembrane region" description="Helical" evidence="5">
    <location>
        <begin position="84"/>
        <end position="105"/>
    </location>
</feature>
<keyword evidence="3 5" id="KW-1133">Transmembrane helix</keyword>
<dbReference type="InterPro" id="IPR023352">
    <property type="entry name" value="MAPEG-like_dom_sf"/>
</dbReference>
<dbReference type="Proteomes" id="UP000184268">
    <property type="component" value="Unassembled WGS sequence"/>
</dbReference>
<sequence>MFDTYAIAFAGIWLALLTMLLQHLIAIRAHRKQAQYVPGVVDAQLGHDSFVFRSHRTYQNSLANTPLMLATALLAMVFELSPTLVAVTVWVYALARIAHMVLYYAIATERNPSPRSYFFVLGTLANLVLILAIPFAWF</sequence>
<dbReference type="STRING" id="299255.SAMN02745129_0719"/>
<dbReference type="EMBL" id="FQXG01000001">
    <property type="protein sequence ID" value="SHG79037.1"/>
    <property type="molecule type" value="Genomic_DNA"/>
</dbReference>
<evidence type="ECO:0000256" key="4">
    <source>
        <dbReference type="ARBA" id="ARBA00023136"/>
    </source>
</evidence>
<dbReference type="OrthoDB" id="5880499at2"/>
<protein>
    <submittedName>
        <fullName evidence="6">MAPEG family protein</fullName>
    </submittedName>
</protein>
<proteinExistence type="predicted"/>
<keyword evidence="2 5" id="KW-0812">Transmembrane</keyword>
<evidence type="ECO:0000313" key="6">
    <source>
        <dbReference type="EMBL" id="SHG79037.1"/>
    </source>
</evidence>
<dbReference type="Pfam" id="PF01124">
    <property type="entry name" value="MAPEG"/>
    <property type="match status" value="1"/>
</dbReference>
<evidence type="ECO:0000256" key="3">
    <source>
        <dbReference type="ARBA" id="ARBA00022989"/>
    </source>
</evidence>
<dbReference type="GO" id="GO:0016020">
    <property type="term" value="C:membrane"/>
    <property type="evidence" value="ECO:0007669"/>
    <property type="project" value="UniProtKB-SubCell"/>
</dbReference>
<dbReference type="AlphaFoldDB" id="A0A1M5MPC2"/>
<gene>
    <name evidence="6" type="ORF">SAMN02745129_0719</name>
</gene>